<sequence length="253" mass="27962">MLTLLIQACDGIKTKSFARKSARKPRGRRPCRKPRILVGYFDGNCPNGSQGHGGKTLLVGVYSVERICCRHDNSARNGAKTRRKRTSGRVAFTGGSTASRRFFCPARHRYPSSVEPRHICNLYCVCTLQVSDAGARCWWVVLELSVHGSTNPRSDERRIAGVCAVEEELETQRLCQASLETEIAFYPLMLMLFDGVCVLRTTCGSRSPDSIFGQTLLLAPSQIPSSLPSKKLLRTLDTRQQTLGIGKEGASLR</sequence>
<organism evidence="1 2">
    <name type="scientific">Colletotrichum costaricense</name>
    <dbReference type="NCBI Taxonomy" id="1209916"/>
    <lineage>
        <taxon>Eukaryota</taxon>
        <taxon>Fungi</taxon>
        <taxon>Dikarya</taxon>
        <taxon>Ascomycota</taxon>
        <taxon>Pezizomycotina</taxon>
        <taxon>Sordariomycetes</taxon>
        <taxon>Hypocreomycetidae</taxon>
        <taxon>Glomerellales</taxon>
        <taxon>Glomerellaceae</taxon>
        <taxon>Colletotrichum</taxon>
        <taxon>Colletotrichum acutatum species complex</taxon>
    </lineage>
</organism>
<protein>
    <submittedName>
        <fullName evidence="1">Uncharacterized protein</fullName>
    </submittedName>
</protein>
<evidence type="ECO:0000313" key="1">
    <source>
        <dbReference type="EMBL" id="KAK1515036.1"/>
    </source>
</evidence>
<reference evidence="1 2" key="1">
    <citation type="submission" date="2016-10" db="EMBL/GenBank/DDBJ databases">
        <title>The genome sequence of Colletotrichum fioriniae PJ7.</title>
        <authorList>
            <person name="Baroncelli R."/>
        </authorList>
    </citation>
    <scope>NUCLEOTIDE SEQUENCE [LARGE SCALE GENOMIC DNA]</scope>
    <source>
        <strain evidence="1 2">IMI 309622</strain>
    </source>
</reference>
<dbReference type="AlphaFoldDB" id="A0AAI9YLA4"/>
<name>A0AAI9YLA4_9PEZI</name>
<dbReference type="GeneID" id="85344922"/>
<comment type="caution">
    <text evidence="1">The sequence shown here is derived from an EMBL/GenBank/DDBJ whole genome shotgun (WGS) entry which is preliminary data.</text>
</comment>
<evidence type="ECO:0000313" key="2">
    <source>
        <dbReference type="Proteomes" id="UP001240678"/>
    </source>
</evidence>
<keyword evidence="2" id="KW-1185">Reference proteome</keyword>
<dbReference type="EMBL" id="MOOE01000017">
    <property type="protein sequence ID" value="KAK1515036.1"/>
    <property type="molecule type" value="Genomic_DNA"/>
</dbReference>
<proteinExistence type="predicted"/>
<dbReference type="RefSeq" id="XP_060307803.1">
    <property type="nucleotide sequence ID" value="XM_060461375.1"/>
</dbReference>
<accession>A0AAI9YLA4</accession>
<dbReference type="Proteomes" id="UP001240678">
    <property type="component" value="Unassembled WGS sequence"/>
</dbReference>
<gene>
    <name evidence="1" type="ORF">CCOS01_13229</name>
</gene>